<dbReference type="OrthoDB" id="4238661at2"/>
<protein>
    <submittedName>
        <fullName evidence="3">Uncharacterized protein</fullName>
    </submittedName>
</protein>
<dbReference type="Proteomes" id="UP000192726">
    <property type="component" value="Chromosome"/>
</dbReference>
<dbReference type="EMBL" id="CP020569">
    <property type="protein sequence ID" value="ARF53988.1"/>
    <property type="molecule type" value="Genomic_DNA"/>
</dbReference>
<feature type="compositionally biased region" description="Basic residues" evidence="1">
    <location>
        <begin position="51"/>
        <end position="60"/>
    </location>
</feature>
<proteinExistence type="predicted"/>
<dbReference type="KEGG" id="sgv:B1H19_07130"/>
<reference evidence="3 4" key="1">
    <citation type="submission" date="2017-04" db="EMBL/GenBank/DDBJ databases">
        <title>Complete Genome Sequence of Streptomyces gilvosporeus F607, a Capable Producer of Natamycin.</title>
        <authorList>
            <person name="Zong G."/>
            <person name="Zhong C."/>
            <person name="Fu J."/>
            <person name="Qin R."/>
            <person name="Cao G."/>
        </authorList>
    </citation>
    <scope>NUCLEOTIDE SEQUENCE [LARGE SCALE GENOMIC DNA]</scope>
    <source>
        <strain evidence="3 4">F607</strain>
    </source>
</reference>
<feature type="signal peptide" evidence="2">
    <location>
        <begin position="1"/>
        <end position="27"/>
    </location>
</feature>
<gene>
    <name evidence="3" type="ORF">B1H19_07130</name>
</gene>
<accession>A0A1V0TMH5</accession>
<feature type="region of interest" description="Disordered" evidence="1">
    <location>
        <begin position="36"/>
        <end position="60"/>
    </location>
</feature>
<dbReference type="RefSeq" id="WP_083103775.1">
    <property type="nucleotide sequence ID" value="NZ_CP020569.1"/>
</dbReference>
<feature type="chain" id="PRO_5013115556" evidence="2">
    <location>
        <begin position="28"/>
        <end position="117"/>
    </location>
</feature>
<dbReference type="AlphaFoldDB" id="A0A1V0TMH5"/>
<sequence length="117" mass="12600">MRKLRKAAVVVTVLGSVGLLGAGTAYAGGGTSDYRTQSVHEGYQQQSSGGRHGKSHARKTYIRQSTSCRTFEKNTDILGEIGSDDPLWILTHGLRARPGVQKTRLGSSEGCNNIIRL</sequence>
<name>A0A1V0TMH5_9ACTN</name>
<evidence type="ECO:0000256" key="1">
    <source>
        <dbReference type="SAM" id="MobiDB-lite"/>
    </source>
</evidence>
<evidence type="ECO:0000256" key="2">
    <source>
        <dbReference type="SAM" id="SignalP"/>
    </source>
</evidence>
<evidence type="ECO:0000313" key="4">
    <source>
        <dbReference type="Proteomes" id="UP000192726"/>
    </source>
</evidence>
<evidence type="ECO:0000313" key="3">
    <source>
        <dbReference type="EMBL" id="ARF53988.1"/>
    </source>
</evidence>
<keyword evidence="2" id="KW-0732">Signal</keyword>
<feature type="compositionally biased region" description="Polar residues" evidence="1">
    <location>
        <begin position="36"/>
        <end position="49"/>
    </location>
</feature>
<organism evidence="3 4">
    <name type="scientific">Streptomyces gilvosporeus</name>
    <dbReference type="NCBI Taxonomy" id="553510"/>
    <lineage>
        <taxon>Bacteria</taxon>
        <taxon>Bacillati</taxon>
        <taxon>Actinomycetota</taxon>
        <taxon>Actinomycetes</taxon>
        <taxon>Kitasatosporales</taxon>
        <taxon>Streptomycetaceae</taxon>
        <taxon>Streptomyces</taxon>
    </lineage>
</organism>
<keyword evidence="4" id="KW-1185">Reference proteome</keyword>